<proteinExistence type="predicted"/>
<gene>
    <name evidence="3" type="ORF">SVIM_LOCUS238945</name>
</gene>
<evidence type="ECO:0000313" key="3">
    <source>
        <dbReference type="EMBL" id="VFU40985.1"/>
    </source>
</evidence>
<organism evidence="3">
    <name type="scientific">Salix viminalis</name>
    <name type="common">Common osier</name>
    <name type="synonym">Basket willow</name>
    <dbReference type="NCBI Taxonomy" id="40686"/>
    <lineage>
        <taxon>Eukaryota</taxon>
        <taxon>Viridiplantae</taxon>
        <taxon>Streptophyta</taxon>
        <taxon>Embryophyta</taxon>
        <taxon>Tracheophyta</taxon>
        <taxon>Spermatophyta</taxon>
        <taxon>Magnoliopsida</taxon>
        <taxon>eudicotyledons</taxon>
        <taxon>Gunneridae</taxon>
        <taxon>Pentapetalae</taxon>
        <taxon>rosids</taxon>
        <taxon>fabids</taxon>
        <taxon>Malpighiales</taxon>
        <taxon>Salicaceae</taxon>
        <taxon>Saliceae</taxon>
        <taxon>Salix</taxon>
    </lineage>
</organism>
<feature type="region of interest" description="Disordered" evidence="1">
    <location>
        <begin position="28"/>
        <end position="49"/>
    </location>
</feature>
<accession>A0A6N2LL80</accession>
<dbReference type="EMBL" id="CAADRP010001554">
    <property type="protein sequence ID" value="VFU40985.1"/>
    <property type="molecule type" value="Genomic_DNA"/>
</dbReference>
<dbReference type="Pfam" id="PF13724">
    <property type="entry name" value="DNA_binding_2"/>
    <property type="match status" value="1"/>
</dbReference>
<evidence type="ECO:0000259" key="2">
    <source>
        <dbReference type="Pfam" id="PF13724"/>
    </source>
</evidence>
<protein>
    <recommendedName>
        <fullName evidence="2">DNA-binding domain-containing protein</fullName>
    </recommendedName>
</protein>
<dbReference type="GO" id="GO:0003677">
    <property type="term" value="F:DNA binding"/>
    <property type="evidence" value="ECO:0007669"/>
    <property type="project" value="InterPro"/>
</dbReference>
<dbReference type="InterPro" id="IPR025830">
    <property type="entry name" value="DNA_bnd_dom_ovate"/>
</dbReference>
<feature type="domain" description="DNA-binding" evidence="2">
    <location>
        <begin position="1"/>
        <end position="39"/>
    </location>
</feature>
<evidence type="ECO:0000256" key="1">
    <source>
        <dbReference type="SAM" id="MobiDB-lite"/>
    </source>
</evidence>
<name>A0A6N2LL80_SALVM</name>
<dbReference type="AlphaFoldDB" id="A0A6N2LL80"/>
<reference evidence="3" key="1">
    <citation type="submission" date="2019-03" db="EMBL/GenBank/DDBJ databases">
        <authorList>
            <person name="Mank J."/>
            <person name="Almeida P."/>
        </authorList>
    </citation>
    <scope>NUCLEOTIDE SEQUENCE</scope>
    <source>
        <strain evidence="3">78183</strain>
    </source>
</reference>
<sequence length="118" mass="13881">MGNYRFRLSDMIPNAWFYKLKDMSKGRKQYNSQAFKKKPPRGDVTSQKSNISHQRYSYYFTTKPEELRIPYNSPVIAHTPFPDHQENHPIKETKEKPFTSLLQNWPPHSLPIVAVDDG</sequence>